<accession>A0A2V3IVH2</accession>
<name>A0A2V3IVH2_9FLOR</name>
<keyword evidence="2" id="KW-1185">Reference proteome</keyword>
<organism evidence="1 2">
    <name type="scientific">Gracilariopsis chorda</name>
    <dbReference type="NCBI Taxonomy" id="448386"/>
    <lineage>
        <taxon>Eukaryota</taxon>
        <taxon>Rhodophyta</taxon>
        <taxon>Florideophyceae</taxon>
        <taxon>Rhodymeniophycidae</taxon>
        <taxon>Gracilariales</taxon>
        <taxon>Gracilariaceae</taxon>
        <taxon>Gracilariopsis</taxon>
    </lineage>
</organism>
<evidence type="ECO:0000313" key="1">
    <source>
        <dbReference type="EMBL" id="PXF46089.1"/>
    </source>
</evidence>
<proteinExistence type="predicted"/>
<dbReference type="AlphaFoldDB" id="A0A2V3IVH2"/>
<comment type="caution">
    <text evidence="1">The sequence shown here is derived from an EMBL/GenBank/DDBJ whole genome shotgun (WGS) entry which is preliminary data.</text>
</comment>
<dbReference type="OrthoDB" id="129241at2759"/>
<dbReference type="PANTHER" id="PTHR37067:SF3">
    <property type="entry name" value="PX DOMAIN-CONTAINING PROTEIN"/>
    <property type="match status" value="1"/>
</dbReference>
<sequence>MGKDIVKNIIIGLFTGKEENLQRIKKNCLFNFDMENDHYVVTIKKGSHFRMTIGNVSLGMSFTQAYRSARVTKNVWCLGVLSGLNEKMVSLNIQAEVPMNLQHISQILFDKNCWAFFTAFDAATNYGNYYIDVRVRVCLSGKLENIHFLAIPSYDSHTGEAMFSVIRSMLESLMGGQR</sequence>
<evidence type="ECO:0000313" key="2">
    <source>
        <dbReference type="Proteomes" id="UP000247409"/>
    </source>
</evidence>
<reference evidence="1 2" key="1">
    <citation type="journal article" date="2018" name="Mol. Biol. Evol.">
        <title>Analysis of the draft genome of the red seaweed Gracilariopsis chorda provides insights into genome size evolution in Rhodophyta.</title>
        <authorList>
            <person name="Lee J."/>
            <person name="Yang E.C."/>
            <person name="Graf L."/>
            <person name="Yang J.H."/>
            <person name="Qiu H."/>
            <person name="Zel Zion U."/>
            <person name="Chan C.X."/>
            <person name="Stephens T.G."/>
            <person name="Weber A.P.M."/>
            <person name="Boo G.H."/>
            <person name="Boo S.M."/>
            <person name="Kim K.M."/>
            <person name="Shin Y."/>
            <person name="Jung M."/>
            <person name="Lee S.J."/>
            <person name="Yim H.S."/>
            <person name="Lee J.H."/>
            <person name="Bhattacharya D."/>
            <person name="Yoon H.S."/>
        </authorList>
    </citation>
    <scope>NUCLEOTIDE SEQUENCE [LARGE SCALE GENOMIC DNA]</scope>
    <source>
        <strain evidence="1 2">SKKU-2015</strain>
        <tissue evidence="1">Whole body</tissue>
    </source>
</reference>
<dbReference type="PANTHER" id="PTHR37067">
    <property type="entry name" value="PX DOMAIN-CONTAINING PROTEIN"/>
    <property type="match status" value="1"/>
</dbReference>
<gene>
    <name evidence="1" type="ORF">BWQ96_04095</name>
</gene>
<dbReference type="Proteomes" id="UP000247409">
    <property type="component" value="Unassembled WGS sequence"/>
</dbReference>
<dbReference type="EMBL" id="NBIV01000044">
    <property type="protein sequence ID" value="PXF46089.1"/>
    <property type="molecule type" value="Genomic_DNA"/>
</dbReference>
<protein>
    <submittedName>
        <fullName evidence="1">Uncharacterized protein</fullName>
    </submittedName>
</protein>